<accession>A0AAE4C6E4</accession>
<dbReference type="Proteomes" id="UP001247307">
    <property type="component" value="Unassembled WGS sequence"/>
</dbReference>
<keyword evidence="1" id="KW-0472">Membrane</keyword>
<dbReference type="EMBL" id="JAVDUI010000001">
    <property type="protein sequence ID" value="MDR6892493.1"/>
    <property type="molecule type" value="Genomic_DNA"/>
</dbReference>
<evidence type="ECO:0000256" key="1">
    <source>
        <dbReference type="SAM" id="Phobius"/>
    </source>
</evidence>
<evidence type="ECO:0000313" key="3">
    <source>
        <dbReference type="Proteomes" id="UP001247307"/>
    </source>
</evidence>
<gene>
    <name evidence="2" type="ORF">J2S35_001433</name>
</gene>
<organism evidence="2 3">
    <name type="scientific">Falsarthrobacter nasiphocae</name>
    <dbReference type="NCBI Taxonomy" id="189863"/>
    <lineage>
        <taxon>Bacteria</taxon>
        <taxon>Bacillati</taxon>
        <taxon>Actinomycetota</taxon>
        <taxon>Actinomycetes</taxon>
        <taxon>Micrococcales</taxon>
        <taxon>Micrococcaceae</taxon>
        <taxon>Falsarthrobacter</taxon>
    </lineage>
</organism>
<feature type="transmembrane region" description="Helical" evidence="1">
    <location>
        <begin position="55"/>
        <end position="73"/>
    </location>
</feature>
<name>A0AAE4C6E4_9MICC</name>
<feature type="transmembrane region" description="Helical" evidence="1">
    <location>
        <begin position="232"/>
        <end position="254"/>
    </location>
</feature>
<keyword evidence="1" id="KW-0812">Transmembrane</keyword>
<evidence type="ECO:0000313" key="2">
    <source>
        <dbReference type="EMBL" id="MDR6892493.1"/>
    </source>
</evidence>
<keyword evidence="1" id="KW-1133">Transmembrane helix</keyword>
<feature type="transmembrane region" description="Helical" evidence="1">
    <location>
        <begin position="111"/>
        <end position="130"/>
    </location>
</feature>
<feature type="transmembrane region" description="Helical" evidence="1">
    <location>
        <begin position="173"/>
        <end position="192"/>
    </location>
</feature>
<sequence>MKISGAVLVLGVALAALVGAVWSGPVATAVTMSAVSAVFAYAYPYLLGIPAKRTVSTVGAIASILAVTSPLYAPSDAPLRFVPLYVGFGVAASFIVQLLRGTGQVRRMESLIGLSAGIFLMGSGAGWVAVAQVAQQYPSQEIIQQASRGQGAALCVAVCALVGALIPLIQPRILSSTSVVIVGVGLFFGILVGSTTELALGSSVVLGGITGALTGAVVTLSQRAEGSLTKRTHVASGLGGIGLLGAVAFFGATFV</sequence>
<feature type="transmembrane region" description="Helical" evidence="1">
    <location>
        <begin position="198"/>
        <end position="220"/>
    </location>
</feature>
<protein>
    <submittedName>
        <fullName evidence="2">Uncharacterized protein</fullName>
    </submittedName>
</protein>
<proteinExistence type="predicted"/>
<comment type="caution">
    <text evidence="2">The sequence shown here is derived from an EMBL/GenBank/DDBJ whole genome shotgun (WGS) entry which is preliminary data.</text>
</comment>
<feature type="transmembrane region" description="Helical" evidence="1">
    <location>
        <begin position="25"/>
        <end position="43"/>
    </location>
</feature>
<reference evidence="2" key="1">
    <citation type="submission" date="2023-07" db="EMBL/GenBank/DDBJ databases">
        <title>Sequencing the genomes of 1000 actinobacteria strains.</title>
        <authorList>
            <person name="Klenk H.-P."/>
        </authorList>
    </citation>
    <scope>NUCLEOTIDE SEQUENCE</scope>
    <source>
        <strain evidence="2">DSM 13988</strain>
    </source>
</reference>
<dbReference type="AlphaFoldDB" id="A0AAE4C6E4"/>
<dbReference type="RefSeq" id="WP_309851586.1">
    <property type="nucleotide sequence ID" value="NZ_BAAAIU010000020.1"/>
</dbReference>
<feature type="transmembrane region" description="Helical" evidence="1">
    <location>
        <begin position="79"/>
        <end position="99"/>
    </location>
</feature>
<feature type="transmembrane region" description="Helical" evidence="1">
    <location>
        <begin position="150"/>
        <end position="166"/>
    </location>
</feature>
<keyword evidence="3" id="KW-1185">Reference proteome</keyword>